<keyword evidence="4" id="KW-0808">Transferase</keyword>
<evidence type="ECO:0000256" key="1">
    <source>
        <dbReference type="ARBA" id="ARBA00022898"/>
    </source>
</evidence>
<organism evidence="4 5">
    <name type="scientific">Parahaliea aestuarii</name>
    <dbReference type="NCBI Taxonomy" id="1852021"/>
    <lineage>
        <taxon>Bacteria</taxon>
        <taxon>Pseudomonadati</taxon>
        <taxon>Pseudomonadota</taxon>
        <taxon>Gammaproteobacteria</taxon>
        <taxon>Cellvibrionales</taxon>
        <taxon>Halieaceae</taxon>
        <taxon>Parahaliea</taxon>
    </lineage>
</organism>
<keyword evidence="4" id="KW-0032">Aminotransferase</keyword>
<feature type="region of interest" description="Disordered" evidence="2">
    <location>
        <begin position="317"/>
        <end position="336"/>
    </location>
</feature>
<feature type="domain" description="Aminotransferase class V" evidence="3">
    <location>
        <begin position="67"/>
        <end position="331"/>
    </location>
</feature>
<dbReference type="SUPFAM" id="SSF53383">
    <property type="entry name" value="PLP-dependent transferases"/>
    <property type="match status" value="1"/>
</dbReference>
<dbReference type="PANTHER" id="PTHR43586">
    <property type="entry name" value="CYSTEINE DESULFURASE"/>
    <property type="match status" value="1"/>
</dbReference>
<sequence length="377" mass="40873">MTEVIDGLLDPQWKACYAATPGIYLLSHSVGRMPASSLEALRQGFLDPWEAGRSEPWPQWMEALQQFPQALARLLNTRPEAICPQVNVSSGLTKVLGAQRPQSSRNVILFSERDFPSLGFVVEQAQKLGYRGRMLPASLDLQDPQVWADALGEDVHTVLVTHAWSNTGQLAPVASIVALARQRGVFSVVDVAQSLGVIPIDLQQWGADVVLGSCVKWCCGGPGAGFLWLSPEHFGGLEPLDVGWFSHSNPFEFDIHHFDYAPDAGRFMGGTPSVMPFVLAANSIALVNRIGIQHIRHHNLALGQRLIDGLAEGELRSPAAPEQRSGTVVVKPADGDAPGRLEEVGVAFDERAQGLRLSAHVYNSVEEIDTVVACLRG</sequence>
<dbReference type="Proteomes" id="UP000321933">
    <property type="component" value="Unassembled WGS sequence"/>
</dbReference>
<proteinExistence type="predicted"/>
<evidence type="ECO:0000256" key="2">
    <source>
        <dbReference type="SAM" id="MobiDB-lite"/>
    </source>
</evidence>
<protein>
    <submittedName>
        <fullName evidence="4">Aminotransferase class V-fold PLP-dependent enzyme</fullName>
    </submittedName>
</protein>
<dbReference type="InterPro" id="IPR015422">
    <property type="entry name" value="PyrdxlP-dep_Trfase_small"/>
</dbReference>
<dbReference type="Gene3D" id="3.90.1150.10">
    <property type="entry name" value="Aspartate Aminotransferase, domain 1"/>
    <property type="match status" value="1"/>
</dbReference>
<dbReference type="InterPro" id="IPR000192">
    <property type="entry name" value="Aminotrans_V_dom"/>
</dbReference>
<comment type="caution">
    <text evidence="4">The sequence shown here is derived from an EMBL/GenBank/DDBJ whole genome shotgun (WGS) entry which is preliminary data.</text>
</comment>
<name>A0A5C9A0V4_9GAMM</name>
<keyword evidence="1" id="KW-0663">Pyridoxal phosphate</keyword>
<evidence type="ECO:0000313" key="4">
    <source>
        <dbReference type="EMBL" id="TXS94388.1"/>
    </source>
</evidence>
<dbReference type="OrthoDB" id="9764293at2"/>
<dbReference type="EMBL" id="VRYZ01000001">
    <property type="protein sequence ID" value="TXS94388.1"/>
    <property type="molecule type" value="Genomic_DNA"/>
</dbReference>
<evidence type="ECO:0000259" key="3">
    <source>
        <dbReference type="Pfam" id="PF00266"/>
    </source>
</evidence>
<dbReference type="InterPro" id="IPR015424">
    <property type="entry name" value="PyrdxlP-dep_Trfase"/>
</dbReference>
<dbReference type="AlphaFoldDB" id="A0A5C9A0V4"/>
<evidence type="ECO:0000313" key="5">
    <source>
        <dbReference type="Proteomes" id="UP000321933"/>
    </source>
</evidence>
<dbReference type="Pfam" id="PF00266">
    <property type="entry name" value="Aminotran_5"/>
    <property type="match status" value="1"/>
</dbReference>
<gene>
    <name evidence="4" type="ORF">FVW59_00240</name>
</gene>
<keyword evidence="5" id="KW-1185">Reference proteome</keyword>
<dbReference type="Gene3D" id="3.40.640.10">
    <property type="entry name" value="Type I PLP-dependent aspartate aminotransferase-like (Major domain)"/>
    <property type="match status" value="1"/>
</dbReference>
<dbReference type="RefSeq" id="WP_148062244.1">
    <property type="nucleotide sequence ID" value="NZ_VRYZ01000001.1"/>
</dbReference>
<accession>A0A5C9A0V4</accession>
<reference evidence="4 5" key="1">
    <citation type="submission" date="2019-08" db="EMBL/GenBank/DDBJ databases">
        <title>Parahaliea maris sp. nov., isolated from the surface seawater.</title>
        <authorList>
            <person name="Liu Y."/>
        </authorList>
    </citation>
    <scope>NUCLEOTIDE SEQUENCE [LARGE SCALE GENOMIC DNA]</scope>
    <source>
        <strain evidence="4 5">S2-26</strain>
    </source>
</reference>
<dbReference type="PANTHER" id="PTHR43586:SF4">
    <property type="entry name" value="ISOPENICILLIN N EPIMERASE"/>
    <property type="match status" value="1"/>
</dbReference>
<dbReference type="InterPro" id="IPR015421">
    <property type="entry name" value="PyrdxlP-dep_Trfase_major"/>
</dbReference>
<dbReference type="GO" id="GO:0008483">
    <property type="term" value="F:transaminase activity"/>
    <property type="evidence" value="ECO:0007669"/>
    <property type="project" value="UniProtKB-KW"/>
</dbReference>